<accession>A0A923KV95</accession>
<dbReference type="RefSeq" id="WP_186886896.1">
    <property type="nucleotide sequence ID" value="NZ_JACONZ010000001.1"/>
</dbReference>
<evidence type="ECO:0000256" key="5">
    <source>
        <dbReference type="SAM" id="Phobius"/>
    </source>
</evidence>
<dbReference type="Proteomes" id="UP000659630">
    <property type="component" value="Unassembled WGS sequence"/>
</dbReference>
<keyword evidence="7" id="KW-1185">Reference proteome</keyword>
<feature type="transmembrane region" description="Helical" evidence="5">
    <location>
        <begin position="91"/>
        <end position="112"/>
    </location>
</feature>
<sequence length="230" mass="23617">MAEVLSNPVFGIALSVAAYAVGVWLNKKLKSPLANPLLIAVVLLIAFFLLTGIPMGYYNAGGDIINFLIFPATASIGLSIYANFDILKKNLIPVLGGCLVGAVTSVGSVWALCRLFSLDATLTASLLPKSVTTAIAVPISEQNGGIPQITIVALMIAGTLGAVLAPSLSKWFHLDDSEVATGLATGCASHAAGTSTAVKMSETVGAMSGLAIGVCGVFTVILAIFFKYLL</sequence>
<dbReference type="GO" id="GO:0016020">
    <property type="term" value="C:membrane"/>
    <property type="evidence" value="ECO:0007669"/>
    <property type="project" value="UniProtKB-SubCell"/>
</dbReference>
<evidence type="ECO:0000313" key="6">
    <source>
        <dbReference type="EMBL" id="MBC5580551.1"/>
    </source>
</evidence>
<dbReference type="InterPro" id="IPR007300">
    <property type="entry name" value="CidB/LrgB"/>
</dbReference>
<keyword evidence="4 5" id="KW-0472">Membrane</keyword>
<comment type="subcellular location">
    <subcellularLocation>
        <location evidence="1">Membrane</location>
        <topology evidence="1">Multi-pass membrane protein</topology>
    </subcellularLocation>
</comment>
<feature type="transmembrane region" description="Helical" evidence="5">
    <location>
        <begin position="64"/>
        <end position="84"/>
    </location>
</feature>
<dbReference type="AlphaFoldDB" id="A0A923KV95"/>
<dbReference type="Pfam" id="PF04172">
    <property type="entry name" value="LrgB"/>
    <property type="match status" value="1"/>
</dbReference>
<evidence type="ECO:0000256" key="4">
    <source>
        <dbReference type="ARBA" id="ARBA00023136"/>
    </source>
</evidence>
<dbReference type="PANTHER" id="PTHR30249">
    <property type="entry name" value="PUTATIVE SEROTONIN TRANSPORTER"/>
    <property type="match status" value="1"/>
</dbReference>
<evidence type="ECO:0000313" key="7">
    <source>
        <dbReference type="Proteomes" id="UP000659630"/>
    </source>
</evidence>
<feature type="transmembrane region" description="Helical" evidence="5">
    <location>
        <begin position="209"/>
        <end position="229"/>
    </location>
</feature>
<dbReference type="EMBL" id="JACONZ010000001">
    <property type="protein sequence ID" value="MBC5580551.1"/>
    <property type="molecule type" value="Genomic_DNA"/>
</dbReference>
<keyword evidence="2 5" id="KW-0812">Transmembrane</keyword>
<evidence type="ECO:0000256" key="3">
    <source>
        <dbReference type="ARBA" id="ARBA00022989"/>
    </source>
</evidence>
<name>A0A923KV95_9FIRM</name>
<dbReference type="PANTHER" id="PTHR30249:SF0">
    <property type="entry name" value="PLASTIDAL GLYCOLATE_GLYCERATE TRANSLOCATOR 1, CHLOROPLASTIC"/>
    <property type="match status" value="1"/>
</dbReference>
<gene>
    <name evidence="6" type="ORF">H8S23_03430</name>
</gene>
<evidence type="ECO:0000256" key="2">
    <source>
        <dbReference type="ARBA" id="ARBA00022692"/>
    </source>
</evidence>
<feature type="transmembrane region" description="Helical" evidence="5">
    <location>
        <begin position="146"/>
        <end position="165"/>
    </location>
</feature>
<reference evidence="6" key="1">
    <citation type="submission" date="2020-08" db="EMBL/GenBank/DDBJ databases">
        <title>Genome public.</title>
        <authorList>
            <person name="Liu C."/>
            <person name="Sun Q."/>
        </authorList>
    </citation>
    <scope>NUCLEOTIDE SEQUENCE</scope>
    <source>
        <strain evidence="6">BX8</strain>
    </source>
</reference>
<protein>
    <submittedName>
        <fullName evidence="6">LrgB family protein</fullName>
    </submittedName>
</protein>
<proteinExistence type="predicted"/>
<evidence type="ECO:0000256" key="1">
    <source>
        <dbReference type="ARBA" id="ARBA00004141"/>
    </source>
</evidence>
<keyword evidence="3 5" id="KW-1133">Transmembrane helix</keyword>
<comment type="caution">
    <text evidence="6">The sequence shown here is derived from an EMBL/GenBank/DDBJ whole genome shotgun (WGS) entry which is preliminary data.</text>
</comment>
<organism evidence="6 7">
    <name type="scientific">Anaerofilum hominis</name>
    <dbReference type="NCBI Taxonomy" id="2763016"/>
    <lineage>
        <taxon>Bacteria</taxon>
        <taxon>Bacillati</taxon>
        <taxon>Bacillota</taxon>
        <taxon>Clostridia</taxon>
        <taxon>Eubacteriales</taxon>
        <taxon>Oscillospiraceae</taxon>
        <taxon>Anaerofilum</taxon>
    </lineage>
</organism>
<feature type="transmembrane region" description="Helical" evidence="5">
    <location>
        <begin position="6"/>
        <end position="25"/>
    </location>
</feature>
<feature type="transmembrane region" description="Helical" evidence="5">
    <location>
        <begin position="37"/>
        <end position="58"/>
    </location>
</feature>